<dbReference type="RefSeq" id="WP_301588482.1">
    <property type="nucleotide sequence ID" value="NZ_JAPFQI010000001.1"/>
</dbReference>
<protein>
    <submittedName>
        <fullName evidence="6">4Fe-4S dicluster domain-containing protein</fullName>
    </submittedName>
</protein>
<dbReference type="Pfam" id="PF13247">
    <property type="entry name" value="Fer4_11"/>
    <property type="match status" value="1"/>
</dbReference>
<dbReference type="CDD" id="cd10551">
    <property type="entry name" value="PsrB"/>
    <property type="match status" value="1"/>
</dbReference>
<feature type="domain" description="4Fe-4S Mo/W bis-MGD-type" evidence="5">
    <location>
        <begin position="47"/>
        <end position="103"/>
    </location>
</feature>
<keyword evidence="1" id="KW-0479">Metal-binding</keyword>
<keyword evidence="3" id="KW-0411">Iron-sulfur</keyword>
<evidence type="ECO:0000259" key="5">
    <source>
        <dbReference type="PROSITE" id="PS51669"/>
    </source>
</evidence>
<feature type="domain" description="4Fe-4S ferredoxin-type" evidence="4">
    <location>
        <begin position="713"/>
        <end position="744"/>
    </location>
</feature>
<gene>
    <name evidence="6" type="ORF">OF850_03945</name>
</gene>
<evidence type="ECO:0000313" key="6">
    <source>
        <dbReference type="EMBL" id="MCW8084769.1"/>
    </source>
</evidence>
<dbReference type="Gene3D" id="2.40.40.20">
    <property type="match status" value="1"/>
</dbReference>
<dbReference type="SUPFAM" id="SSF50692">
    <property type="entry name" value="ADC-like"/>
    <property type="match status" value="1"/>
</dbReference>
<dbReference type="SUPFAM" id="SSF53706">
    <property type="entry name" value="Formate dehydrogenase/DMSO reductase, domains 1-3"/>
    <property type="match status" value="1"/>
</dbReference>
<sequence>MSGGATRRDALRVMGASIALSALAGCDQPDEFGHPLHGRGRGVASEDAVFPTTLELDGLGRGVLVRTRGGHPIKVEGNPGHPGSLGASDVFLESAPLSLHAPERSRHALQRGRPAAPGAVRDAFAGLRGEGLRIVTGPLSSPTLRRLVAEALEASPGSVWHVHDPMADPASQAAALAAFGEAMEVLPDLRAARTVLCLGADPLGHGPAQLALARAWREGRPRLLVAEASPSLTGARADRRLALHPAEFEPLARAIAGELGVGGLVAGATHLAAASLATALREAGPGALVLAGRGQPAAVHAIAHAINAHLESSALRLISPPSGGGEAMAPLEEAMRAGEVSRLLLLDVNPAHDRAGFAAAMGRVAHSAHLGERVDETGRAAAWHLPLAHPLESWGDSRSFDGTPGIRQPVAPHPGGEVRGTVETLLALLDREGTGRDAVRDTWRTVWGEVDFEARWEEALEAGVAGEPAPAASLALRPDWDFPGSPFPPGLAAHFAPDPHLRAGAFAHEAWLQELPRPLTRLSWGNAALVAPETAARLGLAAGDEVELTLGGETLRAPVLPLAGQAVDCVTLPLGFGRRAGGPVGEGRGFHAAALRPADGAWVVPGLALRATGERIALIARESQPGLEPDTAKVVAPGERLPPFAYGSSLHQPWPYPGAAWAMAIDLDACIGCNACAIACQAENNVPVVGPADMARGRGLHWLRVERHDRPEDRSLFQPVPCMHCEKAPCEPVCPVNATVHDHEGLNAMVYPRCIGTRTCSNNCPYKVRRFNFEDHRRRVDTPARNPDVALRPRGVMEKCTYCTHRIQAARAEGRLDTVETACARACPTRAILFGDLNDPQSAVARARHDPRSYLMLEELGTRPRTSYLARVEEGGA</sequence>
<keyword evidence="7" id="KW-1185">Reference proteome</keyword>
<proteinExistence type="predicted"/>
<dbReference type="PROSITE" id="PS51379">
    <property type="entry name" value="4FE4S_FER_2"/>
    <property type="match status" value="3"/>
</dbReference>
<dbReference type="InterPro" id="IPR009010">
    <property type="entry name" value="Asp_de-COase-like_dom_sf"/>
</dbReference>
<comment type="caution">
    <text evidence="6">The sequence shown here is derived from an EMBL/GenBank/DDBJ whole genome shotgun (WGS) entry which is preliminary data.</text>
</comment>
<evidence type="ECO:0000256" key="3">
    <source>
        <dbReference type="ARBA" id="ARBA00023014"/>
    </source>
</evidence>
<dbReference type="PROSITE" id="PS51257">
    <property type="entry name" value="PROKAR_LIPOPROTEIN"/>
    <property type="match status" value="1"/>
</dbReference>
<evidence type="ECO:0000313" key="7">
    <source>
        <dbReference type="Proteomes" id="UP001526430"/>
    </source>
</evidence>
<dbReference type="Proteomes" id="UP001526430">
    <property type="component" value="Unassembled WGS sequence"/>
</dbReference>
<keyword evidence="2" id="KW-0408">Iron</keyword>
<dbReference type="PROSITE" id="PS51669">
    <property type="entry name" value="4FE4S_MOW_BIS_MGD"/>
    <property type="match status" value="1"/>
</dbReference>
<dbReference type="InterPro" id="IPR006963">
    <property type="entry name" value="Mopterin_OxRdtase_4Fe-4S_dom"/>
</dbReference>
<evidence type="ECO:0000256" key="1">
    <source>
        <dbReference type="ARBA" id="ARBA00022723"/>
    </source>
</evidence>
<dbReference type="EMBL" id="JAPFQI010000001">
    <property type="protein sequence ID" value="MCW8084769.1"/>
    <property type="molecule type" value="Genomic_DNA"/>
</dbReference>
<dbReference type="Gene3D" id="3.30.70.20">
    <property type="match status" value="2"/>
</dbReference>
<feature type="domain" description="4Fe-4S ferredoxin-type" evidence="4">
    <location>
        <begin position="746"/>
        <end position="774"/>
    </location>
</feature>
<evidence type="ECO:0000256" key="2">
    <source>
        <dbReference type="ARBA" id="ARBA00023004"/>
    </source>
</evidence>
<dbReference type="PANTHER" id="PTHR42783">
    <property type="entry name" value="GLUTAMATE SYNTHASE [NADPH] SMALL CHAIN"/>
    <property type="match status" value="1"/>
</dbReference>
<organism evidence="6 7">
    <name type="scientific">Sabulicella glaciei</name>
    <dbReference type="NCBI Taxonomy" id="2984948"/>
    <lineage>
        <taxon>Bacteria</taxon>
        <taxon>Pseudomonadati</taxon>
        <taxon>Pseudomonadota</taxon>
        <taxon>Alphaproteobacteria</taxon>
        <taxon>Acetobacterales</taxon>
        <taxon>Acetobacteraceae</taxon>
        <taxon>Sabulicella</taxon>
    </lineage>
</organism>
<reference evidence="6 7" key="1">
    <citation type="submission" date="2022-10" db="EMBL/GenBank/DDBJ databases">
        <title>Roseococcus glaciei nov., sp. nov., isolated from glacier.</title>
        <authorList>
            <person name="Liu Q."/>
            <person name="Xin Y.-H."/>
        </authorList>
    </citation>
    <scope>NUCLEOTIDE SEQUENCE [LARGE SCALE GENOMIC DNA]</scope>
    <source>
        <strain evidence="6 7">MDT2-1-1</strain>
    </source>
</reference>
<name>A0ABT3NRI3_9PROT</name>
<dbReference type="SUPFAM" id="SSF54862">
    <property type="entry name" value="4Fe-4S ferredoxins"/>
    <property type="match status" value="1"/>
</dbReference>
<dbReference type="InterPro" id="IPR017896">
    <property type="entry name" value="4Fe4S_Fe-S-bd"/>
</dbReference>
<accession>A0ABT3NRI3</accession>
<dbReference type="PANTHER" id="PTHR42783:SF3">
    <property type="entry name" value="GLUTAMATE SYNTHASE [NADPH] SMALL CHAIN-RELATED"/>
    <property type="match status" value="1"/>
</dbReference>
<feature type="domain" description="4Fe-4S ferredoxin-type" evidence="4">
    <location>
        <begin position="661"/>
        <end position="691"/>
    </location>
</feature>
<evidence type="ECO:0000259" key="4">
    <source>
        <dbReference type="PROSITE" id="PS51379"/>
    </source>
</evidence>